<dbReference type="EMBL" id="JAGGKV010000029">
    <property type="protein sequence ID" value="MBP1967101.1"/>
    <property type="molecule type" value="Genomic_DNA"/>
</dbReference>
<dbReference type="Pfam" id="PF01548">
    <property type="entry name" value="DEDD_Tnp_IS110"/>
    <property type="match status" value="1"/>
</dbReference>
<accession>A0ABS4I9R1</accession>
<organism evidence="2 3">
    <name type="scientific">Paenibacillus aceris</name>
    <dbReference type="NCBI Taxonomy" id="869555"/>
    <lineage>
        <taxon>Bacteria</taxon>
        <taxon>Bacillati</taxon>
        <taxon>Bacillota</taxon>
        <taxon>Bacilli</taxon>
        <taxon>Bacillales</taxon>
        <taxon>Paenibacillaceae</taxon>
        <taxon>Paenibacillus</taxon>
    </lineage>
</organism>
<name>A0ABS4I9R1_9BACL</name>
<protein>
    <submittedName>
        <fullName evidence="2">Transposase</fullName>
    </submittedName>
</protein>
<dbReference type="InterPro" id="IPR047650">
    <property type="entry name" value="Transpos_IS110"/>
</dbReference>
<reference evidence="2 3" key="1">
    <citation type="submission" date="2021-03" db="EMBL/GenBank/DDBJ databases">
        <title>Genomic Encyclopedia of Type Strains, Phase IV (KMG-IV): sequencing the most valuable type-strain genomes for metagenomic binning, comparative biology and taxonomic classification.</title>
        <authorList>
            <person name="Goeker M."/>
        </authorList>
    </citation>
    <scope>NUCLEOTIDE SEQUENCE [LARGE SCALE GENOMIC DNA]</scope>
    <source>
        <strain evidence="2 3">DSM 24950</strain>
    </source>
</reference>
<dbReference type="Proteomes" id="UP001519344">
    <property type="component" value="Unassembled WGS sequence"/>
</dbReference>
<comment type="caution">
    <text evidence="2">The sequence shown here is derived from an EMBL/GenBank/DDBJ whole genome shotgun (WGS) entry which is preliminary data.</text>
</comment>
<evidence type="ECO:0000313" key="3">
    <source>
        <dbReference type="Proteomes" id="UP001519344"/>
    </source>
</evidence>
<sequence length="212" mass="24369">MKEINQITSSTLIIGVDIAKFKHVARAQDNRGVELGKSISFENNRQGFELFVSWFQKISIEQGFQDVIVGMEPTGHYWLNLAHFLKEKQVKYGVVNPLHVKKSKELDDNSPTKYDIKDAKVIAQLVNDGRYAVPNLPQGVYAELREAIKIRDHLTTDLCVVQGRVHNWLGRYFPEFLTVFKDWECKSAVQMLSLYYCSMSLLMYPMKPCCST</sequence>
<evidence type="ECO:0000313" key="2">
    <source>
        <dbReference type="EMBL" id="MBP1967101.1"/>
    </source>
</evidence>
<dbReference type="InterPro" id="IPR002525">
    <property type="entry name" value="Transp_IS110-like_N"/>
</dbReference>
<feature type="domain" description="Transposase IS110-like N-terminal" evidence="1">
    <location>
        <begin position="14"/>
        <end position="174"/>
    </location>
</feature>
<dbReference type="RefSeq" id="WP_240159660.1">
    <property type="nucleotide sequence ID" value="NZ_JAAOZR010000014.1"/>
</dbReference>
<dbReference type="PANTHER" id="PTHR33055">
    <property type="entry name" value="TRANSPOSASE FOR INSERTION SEQUENCE ELEMENT IS1111A"/>
    <property type="match status" value="1"/>
</dbReference>
<keyword evidence="3" id="KW-1185">Reference proteome</keyword>
<gene>
    <name evidence="2" type="ORF">J2Z65_006365</name>
</gene>
<proteinExistence type="predicted"/>
<evidence type="ECO:0000259" key="1">
    <source>
        <dbReference type="Pfam" id="PF01548"/>
    </source>
</evidence>